<evidence type="ECO:0000256" key="1">
    <source>
        <dbReference type="SAM" id="MobiDB-lite"/>
    </source>
</evidence>
<organism evidence="2 3">
    <name type="scientific">Halohasta litorea</name>
    <dbReference type="NCBI Taxonomy" id="869891"/>
    <lineage>
        <taxon>Archaea</taxon>
        <taxon>Methanobacteriati</taxon>
        <taxon>Methanobacteriota</taxon>
        <taxon>Stenosarchaea group</taxon>
        <taxon>Halobacteria</taxon>
        <taxon>Halobacteriales</taxon>
        <taxon>Haloferacaceae</taxon>
        <taxon>Halohasta</taxon>
    </lineage>
</organism>
<dbReference type="Proteomes" id="UP001597052">
    <property type="component" value="Unassembled WGS sequence"/>
</dbReference>
<keyword evidence="2" id="KW-0436">Ligase</keyword>
<dbReference type="Pfam" id="PF04107">
    <property type="entry name" value="GCS2"/>
    <property type="match status" value="1"/>
</dbReference>
<accession>A0ABD6D8U4</accession>
<comment type="caution">
    <text evidence="2">The sequence shown here is derived from an EMBL/GenBank/DDBJ whole genome shotgun (WGS) entry which is preliminary data.</text>
</comment>
<feature type="compositionally biased region" description="Basic residues" evidence="1">
    <location>
        <begin position="1"/>
        <end position="15"/>
    </location>
</feature>
<dbReference type="RefSeq" id="WP_256395230.1">
    <property type="nucleotide sequence ID" value="NZ_JANHDJ010000002.1"/>
</dbReference>
<dbReference type="AlphaFoldDB" id="A0ABD6D8U4"/>
<dbReference type="EMBL" id="JBHUDM010000002">
    <property type="protein sequence ID" value="MFD1642401.1"/>
    <property type="molecule type" value="Genomic_DNA"/>
</dbReference>
<evidence type="ECO:0000313" key="2">
    <source>
        <dbReference type="EMBL" id="MFD1642401.1"/>
    </source>
</evidence>
<sequence>MTTHRSVGRQQHHRERSAAVSLGSLPTTLTTDYWVVDETGRLADPSRVADLPGAAGTDSPHSLAVETSPCESCAELHRSLTDRLRSTVTAAHDRGCRLLALGIRPDLLADDSPFPGGQPPPSATAGTRVAFEPEAAAAADCYNTLLALDPAFTCVNTTTRADGDQRYACGRPSLSYGGPPGRYRTTGDHDAPAGATTDRQPVAWLDGGSRIEWRSLDATTPTLLVDLIADVTTILQEAAIRRLSIESFGNGFDADRVVLPTPEWRAIYTSEAIQRGLSSVLLRAYLERFGIETGWYRAASPSAVGGVSSSELPGLCRRRASDLEADLGVSPLG</sequence>
<proteinExistence type="predicted"/>
<name>A0ABD6D8U4_9EURY</name>
<dbReference type="InterPro" id="IPR006336">
    <property type="entry name" value="GCS2"/>
</dbReference>
<gene>
    <name evidence="2" type="ORF">ACFSBW_11005</name>
</gene>
<dbReference type="Gene3D" id="3.30.590.20">
    <property type="match status" value="1"/>
</dbReference>
<keyword evidence="3" id="KW-1185">Reference proteome</keyword>
<evidence type="ECO:0000313" key="3">
    <source>
        <dbReference type="Proteomes" id="UP001597052"/>
    </source>
</evidence>
<reference evidence="2 3" key="1">
    <citation type="journal article" date="2019" name="Int. J. Syst. Evol. Microbiol.">
        <title>The Global Catalogue of Microorganisms (GCM) 10K type strain sequencing project: providing services to taxonomists for standard genome sequencing and annotation.</title>
        <authorList>
            <consortium name="The Broad Institute Genomics Platform"/>
            <consortium name="The Broad Institute Genome Sequencing Center for Infectious Disease"/>
            <person name="Wu L."/>
            <person name="Ma J."/>
        </authorList>
    </citation>
    <scope>NUCLEOTIDE SEQUENCE [LARGE SCALE GENOMIC DNA]</scope>
    <source>
        <strain evidence="2 3">CGMCC 1.10593</strain>
    </source>
</reference>
<protein>
    <submittedName>
        <fullName evidence="2">Glutamate-cysteine ligase family protein</fullName>
    </submittedName>
</protein>
<feature type="region of interest" description="Disordered" evidence="1">
    <location>
        <begin position="178"/>
        <end position="198"/>
    </location>
</feature>
<feature type="region of interest" description="Disordered" evidence="1">
    <location>
        <begin position="1"/>
        <end position="22"/>
    </location>
</feature>
<dbReference type="GO" id="GO:0016874">
    <property type="term" value="F:ligase activity"/>
    <property type="evidence" value="ECO:0007669"/>
    <property type="project" value="UniProtKB-KW"/>
</dbReference>